<dbReference type="InterPro" id="IPR036890">
    <property type="entry name" value="HATPase_C_sf"/>
</dbReference>
<dbReference type="GO" id="GO:0009927">
    <property type="term" value="F:histidine phosphotransfer kinase activity"/>
    <property type="evidence" value="ECO:0007669"/>
    <property type="project" value="TreeGrafter"/>
</dbReference>
<evidence type="ECO:0000256" key="5">
    <source>
        <dbReference type="ARBA" id="ARBA00022777"/>
    </source>
</evidence>
<dbReference type="SMART" id="SM00388">
    <property type="entry name" value="HisKA"/>
    <property type="match status" value="1"/>
</dbReference>
<comment type="caution">
    <text evidence="9">The sequence shown here is derived from an EMBL/GenBank/DDBJ whole genome shotgun (WGS) entry which is preliminary data.</text>
</comment>
<protein>
    <recommendedName>
        <fullName evidence="2">histidine kinase</fullName>
        <ecNumber evidence="2">2.7.13.3</ecNumber>
    </recommendedName>
</protein>
<dbReference type="CDD" id="cd00082">
    <property type="entry name" value="HisKA"/>
    <property type="match status" value="1"/>
</dbReference>
<dbReference type="SUPFAM" id="SSF47384">
    <property type="entry name" value="Homodimeric domain of signal transducing histidine kinase"/>
    <property type="match status" value="1"/>
</dbReference>
<sequence length="883" mass="92555">MAGTAPDWKTKIEALATEPGLARLSERSTPVIVWSSLAEPIWRSQGGTMLPPLEALPRATLERLRLLAGGLAPRAGFRLERLRLAGLAPPVTFACRILSEAGEDVLLTVILDSPAASRSLSEARAASDGDRPQYRDESPRPPAEVVRPRGRRFTWSADADGRFTTISPEFHECVGEGASAALGDRWEDLVGRLVIDQDGGIGRALSGTTAWHRLPAQWLAPASGRVIPVELSGTPLAGEGGGWRGFGLAWPDEAQPAPAGALAAAAVATEPGPAASPVDPSTGDSADDTVFGMLRSWFSAQLGESLSARIAGTEADAERTAGPSGDQASAPIADADRVADTGASAKADSLSLSEQGALHEIARALSGSAEGEPPSEERDSAEIVPLPVQHVRSGEPTRLLDDMPVGIVVLRDGVPLFANRFLLANLSARDLPDLVATDGLHDVLGLDPDGGERTTTLALGAASGERRIFEARAGRIGWGDLGAVLVVLTPPVEGASAELGAAKLELHRRDTAQREFATSLDLAADGVVTLDAAARLLSLSGSAERLFGVRANEVVGDSVTALVDPRDHRALLTILDSLRGGASDARAECELLGRTRDGTTIPLSVRAGRSPVGHGSGFALAFRDIRHFKLLEQDLREARAVAETASANRADFLARISHEVRTPLTAITGFAELMLEERFGPLGNERYKEYLKDVRDSGVHVLSLINDLLDLAKATSGRTDLQPSAVDLNALAQQCVGLTAPLAARERTILRTSFSPDISLVYSDERSVRQIVINVLSNAIRFAGAGGQVIVSTAVGGHGEVVLSVRDTGPGMSKEEIAAALTPFRQVPSTRRSDGTGLGLPLSKALAEANDGALSVTSAPDLGTLVEVRLPAYRPAIGAVAAE</sequence>
<dbReference type="SMART" id="SM00387">
    <property type="entry name" value="HATPase_c"/>
    <property type="match status" value="1"/>
</dbReference>
<dbReference type="AlphaFoldDB" id="A0A4R7C7I8"/>
<dbReference type="InterPro" id="IPR004358">
    <property type="entry name" value="Sig_transdc_His_kin-like_C"/>
</dbReference>
<name>A0A4R7C7I8_9HYPH</name>
<dbReference type="InterPro" id="IPR000014">
    <property type="entry name" value="PAS"/>
</dbReference>
<keyword evidence="4" id="KW-0808">Transferase</keyword>
<dbReference type="EC" id="2.7.13.3" evidence="2"/>
<keyword evidence="5 9" id="KW-0418">Kinase</keyword>
<gene>
    <name evidence="9" type="ORF">EV668_1644</name>
</gene>
<dbReference type="InterPro" id="IPR003661">
    <property type="entry name" value="HisK_dim/P_dom"/>
</dbReference>
<dbReference type="InterPro" id="IPR005467">
    <property type="entry name" value="His_kinase_dom"/>
</dbReference>
<evidence type="ECO:0000256" key="2">
    <source>
        <dbReference type="ARBA" id="ARBA00012438"/>
    </source>
</evidence>
<evidence type="ECO:0000256" key="4">
    <source>
        <dbReference type="ARBA" id="ARBA00022679"/>
    </source>
</evidence>
<dbReference type="Proteomes" id="UP000295122">
    <property type="component" value="Unassembled WGS sequence"/>
</dbReference>
<dbReference type="GO" id="GO:0006355">
    <property type="term" value="P:regulation of DNA-templated transcription"/>
    <property type="evidence" value="ECO:0007669"/>
    <property type="project" value="InterPro"/>
</dbReference>
<dbReference type="Gene3D" id="3.30.565.10">
    <property type="entry name" value="Histidine kinase-like ATPase, C-terminal domain"/>
    <property type="match status" value="1"/>
</dbReference>
<dbReference type="Gene3D" id="1.10.287.130">
    <property type="match status" value="1"/>
</dbReference>
<feature type="region of interest" description="Disordered" evidence="6">
    <location>
        <begin position="313"/>
        <end position="332"/>
    </location>
</feature>
<evidence type="ECO:0000256" key="1">
    <source>
        <dbReference type="ARBA" id="ARBA00000085"/>
    </source>
</evidence>
<feature type="compositionally biased region" description="Basic and acidic residues" evidence="6">
    <location>
        <begin position="125"/>
        <end position="139"/>
    </location>
</feature>
<dbReference type="PANTHER" id="PTHR43047">
    <property type="entry name" value="TWO-COMPONENT HISTIDINE PROTEIN KINASE"/>
    <property type="match status" value="1"/>
</dbReference>
<dbReference type="Pfam" id="PF00512">
    <property type="entry name" value="HisKA"/>
    <property type="match status" value="1"/>
</dbReference>
<feature type="region of interest" description="Disordered" evidence="6">
    <location>
        <begin position="121"/>
        <end position="149"/>
    </location>
</feature>
<dbReference type="PROSITE" id="PS50112">
    <property type="entry name" value="PAS"/>
    <property type="match status" value="1"/>
</dbReference>
<dbReference type="PANTHER" id="PTHR43047:SF72">
    <property type="entry name" value="OSMOSENSING HISTIDINE PROTEIN KINASE SLN1"/>
    <property type="match status" value="1"/>
</dbReference>
<dbReference type="SUPFAM" id="SSF55874">
    <property type="entry name" value="ATPase domain of HSP90 chaperone/DNA topoisomerase II/histidine kinase"/>
    <property type="match status" value="1"/>
</dbReference>
<dbReference type="GO" id="GO:0000155">
    <property type="term" value="F:phosphorelay sensor kinase activity"/>
    <property type="evidence" value="ECO:0007669"/>
    <property type="project" value="InterPro"/>
</dbReference>
<feature type="domain" description="Histidine kinase" evidence="7">
    <location>
        <begin position="655"/>
        <end position="874"/>
    </location>
</feature>
<evidence type="ECO:0000256" key="3">
    <source>
        <dbReference type="ARBA" id="ARBA00022553"/>
    </source>
</evidence>
<reference evidence="9 10" key="1">
    <citation type="submission" date="2019-03" db="EMBL/GenBank/DDBJ databases">
        <title>Genomic Encyclopedia of Type Strains, Phase IV (KMG-IV): sequencing the most valuable type-strain genomes for metagenomic binning, comparative biology and taxonomic classification.</title>
        <authorList>
            <person name="Goeker M."/>
        </authorList>
    </citation>
    <scope>NUCLEOTIDE SEQUENCE [LARGE SCALE GENOMIC DNA]</scope>
    <source>
        <strain evidence="9 10">DSM 25903</strain>
    </source>
</reference>
<keyword evidence="3" id="KW-0597">Phosphoprotein</keyword>
<evidence type="ECO:0000259" key="8">
    <source>
        <dbReference type="PROSITE" id="PS50112"/>
    </source>
</evidence>
<feature type="region of interest" description="Disordered" evidence="6">
    <location>
        <begin position="268"/>
        <end position="287"/>
    </location>
</feature>
<evidence type="ECO:0000313" key="9">
    <source>
        <dbReference type="EMBL" id="TDR94358.1"/>
    </source>
</evidence>
<dbReference type="InterPro" id="IPR036097">
    <property type="entry name" value="HisK_dim/P_sf"/>
</dbReference>
<dbReference type="CDD" id="cd00075">
    <property type="entry name" value="HATPase"/>
    <property type="match status" value="1"/>
</dbReference>
<dbReference type="SMART" id="SM00091">
    <property type="entry name" value="PAS"/>
    <property type="match status" value="1"/>
</dbReference>
<dbReference type="InterPro" id="IPR035965">
    <property type="entry name" value="PAS-like_dom_sf"/>
</dbReference>
<dbReference type="Pfam" id="PF00989">
    <property type="entry name" value="PAS"/>
    <property type="match status" value="1"/>
</dbReference>
<evidence type="ECO:0000313" key="10">
    <source>
        <dbReference type="Proteomes" id="UP000295122"/>
    </source>
</evidence>
<organism evidence="9 10">
    <name type="scientific">Enterovirga rhinocerotis</name>
    <dbReference type="NCBI Taxonomy" id="1339210"/>
    <lineage>
        <taxon>Bacteria</taxon>
        <taxon>Pseudomonadati</taxon>
        <taxon>Pseudomonadota</taxon>
        <taxon>Alphaproteobacteria</taxon>
        <taxon>Hyphomicrobiales</taxon>
        <taxon>Methylobacteriaceae</taxon>
        <taxon>Enterovirga</taxon>
    </lineage>
</organism>
<dbReference type="NCBIfam" id="TIGR00229">
    <property type="entry name" value="sensory_box"/>
    <property type="match status" value="1"/>
</dbReference>
<dbReference type="CDD" id="cd00130">
    <property type="entry name" value="PAS"/>
    <property type="match status" value="1"/>
</dbReference>
<feature type="domain" description="PAS" evidence="8">
    <location>
        <begin position="512"/>
        <end position="582"/>
    </location>
</feature>
<proteinExistence type="predicted"/>
<evidence type="ECO:0000259" key="7">
    <source>
        <dbReference type="PROSITE" id="PS50109"/>
    </source>
</evidence>
<dbReference type="GO" id="GO:0005886">
    <property type="term" value="C:plasma membrane"/>
    <property type="evidence" value="ECO:0007669"/>
    <property type="project" value="TreeGrafter"/>
</dbReference>
<accession>A0A4R7C7I8</accession>
<dbReference type="InterPro" id="IPR003594">
    <property type="entry name" value="HATPase_dom"/>
</dbReference>
<comment type="catalytic activity">
    <reaction evidence="1">
        <text>ATP + protein L-histidine = ADP + protein N-phospho-L-histidine.</text>
        <dbReference type="EC" id="2.7.13.3"/>
    </reaction>
</comment>
<dbReference type="Gene3D" id="3.30.450.20">
    <property type="entry name" value="PAS domain"/>
    <property type="match status" value="1"/>
</dbReference>
<dbReference type="PRINTS" id="PR00344">
    <property type="entry name" value="BCTRLSENSOR"/>
</dbReference>
<keyword evidence="10" id="KW-1185">Reference proteome</keyword>
<evidence type="ECO:0000256" key="6">
    <source>
        <dbReference type="SAM" id="MobiDB-lite"/>
    </source>
</evidence>
<dbReference type="Pfam" id="PF02518">
    <property type="entry name" value="HATPase_c"/>
    <property type="match status" value="1"/>
</dbReference>
<dbReference type="PROSITE" id="PS50109">
    <property type="entry name" value="HIS_KIN"/>
    <property type="match status" value="1"/>
</dbReference>
<dbReference type="EMBL" id="SNZR01000011">
    <property type="protein sequence ID" value="TDR94358.1"/>
    <property type="molecule type" value="Genomic_DNA"/>
</dbReference>
<dbReference type="InterPro" id="IPR013767">
    <property type="entry name" value="PAS_fold"/>
</dbReference>
<dbReference type="SUPFAM" id="SSF55785">
    <property type="entry name" value="PYP-like sensor domain (PAS domain)"/>
    <property type="match status" value="2"/>
</dbReference>